<comment type="caution">
    <text evidence="1">The sequence shown here is derived from an EMBL/GenBank/DDBJ whole genome shotgun (WGS) entry which is preliminary data.</text>
</comment>
<gene>
    <name evidence="1" type="ORF">FDP41_010984</name>
</gene>
<dbReference type="VEuPathDB" id="AmoebaDB:NF0090760"/>
<dbReference type="RefSeq" id="XP_044567719.1">
    <property type="nucleotide sequence ID" value="XM_044701342.1"/>
</dbReference>
<accession>A0A6A5C5H6</accession>
<name>A0A6A5C5H6_NAEFO</name>
<dbReference type="EMBL" id="VFQX01000007">
    <property type="protein sequence ID" value="KAF0983006.1"/>
    <property type="molecule type" value="Genomic_DNA"/>
</dbReference>
<dbReference type="VEuPathDB" id="AmoebaDB:NfTy_016190"/>
<proteinExistence type="predicted"/>
<evidence type="ECO:0000313" key="1">
    <source>
        <dbReference type="EMBL" id="KAF0983006.1"/>
    </source>
</evidence>
<dbReference type="GeneID" id="68118199"/>
<protein>
    <recommendedName>
        <fullName evidence="3">Ubiquitin-like domain-containing protein</fullName>
    </recommendedName>
</protein>
<evidence type="ECO:0008006" key="3">
    <source>
        <dbReference type="Google" id="ProtNLM"/>
    </source>
</evidence>
<keyword evidence="2" id="KW-1185">Reference proteome</keyword>
<evidence type="ECO:0000313" key="2">
    <source>
        <dbReference type="Proteomes" id="UP000444721"/>
    </source>
</evidence>
<dbReference type="Proteomes" id="UP000444721">
    <property type="component" value="Unassembled WGS sequence"/>
</dbReference>
<reference evidence="1 2" key="1">
    <citation type="journal article" date="2019" name="Sci. Rep.">
        <title>Nanopore sequencing improves the draft genome of the human pathogenic amoeba Naegleria fowleri.</title>
        <authorList>
            <person name="Liechti N."/>
            <person name="Schurch N."/>
            <person name="Bruggmann R."/>
            <person name="Wittwer M."/>
        </authorList>
    </citation>
    <scope>NUCLEOTIDE SEQUENCE [LARGE SCALE GENOMIC DNA]</scope>
    <source>
        <strain evidence="1 2">ATCC 30894</strain>
    </source>
</reference>
<dbReference type="AlphaFoldDB" id="A0A6A5C5H6"/>
<dbReference type="OMA" id="DWERREG"/>
<dbReference type="VEuPathDB" id="AmoebaDB:FDP41_010984"/>
<organism evidence="1 2">
    <name type="scientific">Naegleria fowleri</name>
    <name type="common">Brain eating amoeba</name>
    <dbReference type="NCBI Taxonomy" id="5763"/>
    <lineage>
        <taxon>Eukaryota</taxon>
        <taxon>Discoba</taxon>
        <taxon>Heterolobosea</taxon>
        <taxon>Tetramitia</taxon>
        <taxon>Eutetramitia</taxon>
        <taxon>Vahlkampfiidae</taxon>
        <taxon>Naegleria</taxon>
    </lineage>
</organism>
<dbReference type="OrthoDB" id="10435331at2759"/>
<sequence>MHFPTEPLTQETQQNHLCFRLHCFMNGDWERREGKIILFDFMRDDPDNFEKLKKSIVTLLCPVLYMNHHGSSQSDETILSKLRLFSKHGTEFTNFEQIRDDDVLFLSCFAEDFSNVRLKMMKQSSLVNISSINNKTTTDVVLTEKATTTHSTTPTTMIITNIINSKSIKMPFCNCSSIAELKKQLLNNQEYMEGLFGNPNYPLKFVEDVILISNGKELKDSTCCVVPTSETLSNSHTFLLTKKPQYFVKLMMEGGRTIIVDSEAITFESTVAEFKKFVEKRMRVNMTEMNENRKLVLLWNQQKILDESKSIGEAFPSQSTLCLVFV</sequence>